<dbReference type="AlphaFoldDB" id="A0A642HLD8"/>
<evidence type="ECO:0000313" key="4">
    <source>
        <dbReference type="Proteomes" id="UP000460666"/>
    </source>
</evidence>
<dbReference type="RefSeq" id="WP_130071200.1">
    <property type="nucleotide sequence ID" value="NZ_RCXN01000006.1"/>
</dbReference>
<accession>A0A642HLD8</accession>
<reference evidence="3 4" key="1">
    <citation type="journal article" date="2019" name="Nat. Med.">
        <title>A library of human gut bacterial isolates paired with longitudinal multiomics data enables mechanistic microbiome research.</title>
        <authorList>
            <person name="Poyet M."/>
            <person name="Groussin M."/>
            <person name="Gibbons S.M."/>
            <person name="Avila-Pacheco J."/>
            <person name="Jiang X."/>
            <person name="Kearney S.M."/>
            <person name="Perrotta A.R."/>
            <person name="Berdy B."/>
            <person name="Zhao S."/>
            <person name="Lieberman T.D."/>
            <person name="Swanson P.K."/>
            <person name="Smith M."/>
            <person name="Roesemann S."/>
            <person name="Alexander J.E."/>
            <person name="Rich S.A."/>
            <person name="Livny J."/>
            <person name="Vlamakis H."/>
            <person name="Clish C."/>
            <person name="Bullock K."/>
            <person name="Deik A."/>
            <person name="Scott J."/>
            <person name="Pierce K.A."/>
            <person name="Xavier R.J."/>
            <person name="Alm E.J."/>
        </authorList>
    </citation>
    <scope>NUCLEOTIDE SEQUENCE [LARGE SCALE GENOMIC DNA]</scope>
    <source>
        <strain evidence="3 4">BIOML-A46</strain>
    </source>
</reference>
<dbReference type="PANTHER" id="PTHR11070:SF2">
    <property type="entry name" value="ATP-DEPENDENT DNA HELICASE SRS2"/>
    <property type="match status" value="1"/>
</dbReference>
<dbReference type="SUPFAM" id="SSF52540">
    <property type="entry name" value="P-loop containing nucleoside triphosphate hydrolases"/>
    <property type="match status" value="1"/>
</dbReference>
<dbReference type="Gene3D" id="3.40.50.300">
    <property type="entry name" value="P-loop containing nucleotide triphosphate hydrolases"/>
    <property type="match status" value="2"/>
</dbReference>
<comment type="caution">
    <text evidence="3">The sequence shown here is derived from an EMBL/GenBank/DDBJ whole genome shotgun (WGS) entry which is preliminary data.</text>
</comment>
<protein>
    <recommendedName>
        <fullName evidence="1">DNA 3'-5' helicase II</fullName>
    </recommendedName>
</protein>
<proteinExistence type="predicted"/>
<dbReference type="InterPro" id="IPR027417">
    <property type="entry name" value="P-loop_NTPase"/>
</dbReference>
<gene>
    <name evidence="3" type="ORF">F2Z89_10530</name>
</gene>
<evidence type="ECO:0000256" key="1">
    <source>
        <dbReference type="ARBA" id="ARBA00034923"/>
    </source>
</evidence>
<dbReference type="GO" id="GO:0005524">
    <property type="term" value="F:ATP binding"/>
    <property type="evidence" value="ECO:0007669"/>
    <property type="project" value="InterPro"/>
</dbReference>
<dbReference type="GO" id="GO:0003677">
    <property type="term" value="F:DNA binding"/>
    <property type="evidence" value="ECO:0007669"/>
    <property type="project" value="InterPro"/>
</dbReference>
<feature type="domain" description="NERD" evidence="2">
    <location>
        <begin position="19"/>
        <end position="115"/>
    </location>
</feature>
<evidence type="ECO:0000259" key="2">
    <source>
        <dbReference type="Pfam" id="PF08378"/>
    </source>
</evidence>
<dbReference type="Pfam" id="PF13245">
    <property type="entry name" value="AAA_19"/>
    <property type="match status" value="1"/>
</dbReference>
<dbReference type="InterPro" id="IPR011528">
    <property type="entry name" value="NERD"/>
</dbReference>
<organism evidence="3 4">
    <name type="scientific">Bacteroides fragilis</name>
    <dbReference type="NCBI Taxonomy" id="817"/>
    <lineage>
        <taxon>Bacteria</taxon>
        <taxon>Pseudomonadati</taxon>
        <taxon>Bacteroidota</taxon>
        <taxon>Bacteroidia</taxon>
        <taxon>Bacteroidales</taxon>
        <taxon>Bacteroidaceae</taxon>
        <taxon>Bacteroides</taxon>
    </lineage>
</organism>
<dbReference type="Proteomes" id="UP000460666">
    <property type="component" value="Unassembled WGS sequence"/>
</dbReference>
<evidence type="ECO:0000313" key="3">
    <source>
        <dbReference type="EMBL" id="KAA4997462.1"/>
    </source>
</evidence>
<dbReference type="EMBL" id="VWCJ01000006">
    <property type="protein sequence ID" value="KAA4997462.1"/>
    <property type="molecule type" value="Genomic_DNA"/>
</dbReference>
<dbReference type="GO" id="GO:0000725">
    <property type="term" value="P:recombinational repair"/>
    <property type="evidence" value="ECO:0007669"/>
    <property type="project" value="TreeGrafter"/>
</dbReference>
<name>A0A642HLD8_BACFG</name>
<dbReference type="InterPro" id="IPR000212">
    <property type="entry name" value="DNA_helicase_UvrD/REP"/>
</dbReference>
<sequence>MATFIPPIEKICQFKVKPEAGELELLLFLEKTLDDSFEVYFNPYMNGDRPDILIMRKGYGVMIIEVKDWDLGLYELDDKKHWILKQNRAVLKSPIQQVIKYKENLFELHIDTLLEKKIKDIRKFNIVSCAVYFHNATKLQIENILVDPYKSDKKYLDFLKYNIDLIGKDNINEFDFNQILKRRYLKSEKESFLFTSDLYDSFKRFLNPPIHMKNEGVDFMYSSKQREIIYEQEKKQQRIKGVVGSGKTTVLAARAVHAYKRISQNKPNAQILILTFNITLRNFIHDKISLVREEFPWKAFVISNYHLFINSQLNNLGIPFEEEKLKDLEGNYYSNKKLFLEHKSQIKTYDAIFIDEIQDYKRPWMEIIKDCFLVEGGEYILLGDVKQNIYSNPTEQKDVSTNVRGVIELKRCFRSDFKIKDLAVEYQKNIFKDKYEIDTFNKNDAQSELQFERNQQGSISYMYLSDTNIVSTLYTIIHENILNKKNNQISPNDITILGYTVRQLKRFEAYYRYASGEKTKTMFETYEIMYMSSLKHYSSSNTPKWVQAGIQLIKRDKDKKSERGLNQLAKLFTIYDLYAEYPDQFRHIIEWYCTQYKCPLDDFCRYLVEYENEFDCFKKEVYGADYKFIRTNKKLHFWMNSGTIKISTINSFKGWESELLFLILEPKYEKSTGFNLAFDELLYTGITRCRSNLIIINFGNDEYDQKIRPIINSVK</sequence>
<dbReference type="PANTHER" id="PTHR11070">
    <property type="entry name" value="UVRD / RECB / PCRA DNA HELICASE FAMILY MEMBER"/>
    <property type="match status" value="1"/>
</dbReference>
<dbReference type="Pfam" id="PF08378">
    <property type="entry name" value="NERD"/>
    <property type="match status" value="1"/>
</dbReference>
<dbReference type="GO" id="GO:0043138">
    <property type="term" value="F:3'-5' DNA helicase activity"/>
    <property type="evidence" value="ECO:0007669"/>
    <property type="project" value="TreeGrafter"/>
</dbReference>